<dbReference type="GO" id="GO:0009360">
    <property type="term" value="C:DNA polymerase III complex"/>
    <property type="evidence" value="ECO:0007669"/>
    <property type="project" value="TreeGrafter"/>
</dbReference>
<dbReference type="NCBIfam" id="TIGR00678">
    <property type="entry name" value="holB"/>
    <property type="match status" value="1"/>
</dbReference>
<keyword evidence="1" id="KW-0808">Transferase</keyword>
<reference evidence="1 2" key="1">
    <citation type="submission" date="2019-07" db="EMBL/GenBank/DDBJ databases">
        <title>Qingshengfaniella alkalisoli gen. nov., sp. nov., isolated from saline soil.</title>
        <authorList>
            <person name="Xu L."/>
            <person name="Huang X.-X."/>
            <person name="Sun J.-Q."/>
        </authorList>
    </citation>
    <scope>NUCLEOTIDE SEQUENCE [LARGE SCALE GENOMIC DNA]</scope>
    <source>
        <strain evidence="1 2">DSM 27279</strain>
    </source>
</reference>
<name>A0A556AZ20_9BURK</name>
<dbReference type="PANTHER" id="PTHR11669:SF8">
    <property type="entry name" value="DNA POLYMERASE III SUBUNIT DELTA"/>
    <property type="match status" value="1"/>
</dbReference>
<proteinExistence type="predicted"/>
<dbReference type="GO" id="GO:0008408">
    <property type="term" value="F:3'-5' exonuclease activity"/>
    <property type="evidence" value="ECO:0007669"/>
    <property type="project" value="InterPro"/>
</dbReference>
<dbReference type="EMBL" id="VLTJ01000007">
    <property type="protein sequence ID" value="TSH98168.1"/>
    <property type="molecule type" value="Genomic_DNA"/>
</dbReference>
<dbReference type="GO" id="GO:0006261">
    <property type="term" value="P:DNA-templated DNA replication"/>
    <property type="evidence" value="ECO:0007669"/>
    <property type="project" value="TreeGrafter"/>
</dbReference>
<dbReference type="InterPro" id="IPR004622">
    <property type="entry name" value="DNA_pol_HolB"/>
</dbReference>
<evidence type="ECO:0000313" key="1">
    <source>
        <dbReference type="EMBL" id="TSH98168.1"/>
    </source>
</evidence>
<dbReference type="InterPro" id="IPR027417">
    <property type="entry name" value="P-loop_NTPase"/>
</dbReference>
<evidence type="ECO:0000313" key="2">
    <source>
        <dbReference type="Proteomes" id="UP000318405"/>
    </source>
</evidence>
<dbReference type="EC" id="2.7.7.7" evidence="1"/>
<dbReference type="Gene3D" id="3.40.50.300">
    <property type="entry name" value="P-loop containing nucleotide triphosphate hydrolases"/>
    <property type="match status" value="1"/>
</dbReference>
<accession>A0A556AZ20</accession>
<dbReference type="InterPro" id="IPR050238">
    <property type="entry name" value="DNA_Rep/Repair_Clamp_Loader"/>
</dbReference>
<keyword evidence="2" id="KW-1185">Reference proteome</keyword>
<gene>
    <name evidence="1" type="primary">holB</name>
    <name evidence="1" type="ORF">FOZ76_03505</name>
</gene>
<protein>
    <submittedName>
        <fullName evidence="1">DNA polymerase III subunit delta</fullName>
        <ecNumber evidence="1">2.7.7.7</ecNumber>
    </submittedName>
</protein>
<dbReference type="OrthoDB" id="9811073at2"/>
<keyword evidence="1" id="KW-0548">Nucleotidyltransferase</keyword>
<dbReference type="Proteomes" id="UP000318405">
    <property type="component" value="Unassembled WGS sequence"/>
</dbReference>
<organism evidence="1 2">
    <name type="scientific">Verticiella sediminum</name>
    <dbReference type="NCBI Taxonomy" id="1247510"/>
    <lineage>
        <taxon>Bacteria</taxon>
        <taxon>Pseudomonadati</taxon>
        <taxon>Pseudomonadota</taxon>
        <taxon>Betaproteobacteria</taxon>
        <taxon>Burkholderiales</taxon>
        <taxon>Alcaligenaceae</taxon>
        <taxon>Verticiella</taxon>
    </lineage>
</organism>
<comment type="caution">
    <text evidence="1">The sequence shown here is derived from an EMBL/GenBank/DDBJ whole genome shotgun (WGS) entry which is preliminary data.</text>
</comment>
<dbReference type="GO" id="GO:0003887">
    <property type="term" value="F:DNA-directed DNA polymerase activity"/>
    <property type="evidence" value="ECO:0007669"/>
    <property type="project" value="UniProtKB-EC"/>
</dbReference>
<dbReference type="Pfam" id="PF13177">
    <property type="entry name" value="DNA_pol3_delta2"/>
    <property type="match status" value="1"/>
</dbReference>
<dbReference type="PANTHER" id="PTHR11669">
    <property type="entry name" value="REPLICATION FACTOR C / DNA POLYMERASE III GAMMA-TAU SUBUNIT"/>
    <property type="match status" value="1"/>
</dbReference>
<dbReference type="AlphaFoldDB" id="A0A556AZ20"/>
<sequence>MAHAWLFHGPAGVGKARFARAAAASLLCESPRGGFACGECDACLWVRHGNHPDLRLLRPEAVAQAEGQPEAAGEDAVPARTKSASREIRVEQVRELETWLNTATHRGGSRVVVLYPAQALNAISGNALLKVLEEPPEHTLFLLVADALDRLLPTLVSRCRRLALTAPDADAAAAWLRAAGLAEPGRIHAYLAAAGGAPLAALQAHEQGGAPYPAWLPRWLGALAEGRGSAIAAELVPELEKMPASEWLGVLQRAFVDLMRVQAGVGVRYYPELQASIGAGAARLSRVAAAQHARWLATQQRVANHPLSPALFVHSVLLRVASETPAAAR</sequence>
<dbReference type="SUPFAM" id="SSF52540">
    <property type="entry name" value="P-loop containing nucleoside triphosphate hydrolases"/>
    <property type="match status" value="1"/>
</dbReference>